<reference evidence="1" key="2">
    <citation type="submission" date="2021-04" db="EMBL/GenBank/DDBJ databases">
        <authorList>
            <person name="Gilroy R."/>
        </authorList>
    </citation>
    <scope>NUCLEOTIDE SEQUENCE</scope>
    <source>
        <strain evidence="1">CHK188-16595</strain>
    </source>
</reference>
<dbReference type="AlphaFoldDB" id="A0A9D2MHF6"/>
<dbReference type="EMBL" id="DWXN01000002">
    <property type="protein sequence ID" value="HJB74165.1"/>
    <property type="molecule type" value="Genomic_DNA"/>
</dbReference>
<reference evidence="1" key="1">
    <citation type="journal article" date="2021" name="PeerJ">
        <title>Extensive microbial diversity within the chicken gut microbiome revealed by metagenomics and culture.</title>
        <authorList>
            <person name="Gilroy R."/>
            <person name="Ravi A."/>
            <person name="Getino M."/>
            <person name="Pursley I."/>
            <person name="Horton D.L."/>
            <person name="Alikhan N.F."/>
            <person name="Baker D."/>
            <person name="Gharbi K."/>
            <person name="Hall N."/>
            <person name="Watson M."/>
            <person name="Adriaenssens E.M."/>
            <person name="Foster-Nyarko E."/>
            <person name="Jarju S."/>
            <person name="Secka A."/>
            <person name="Antonio M."/>
            <person name="Oren A."/>
            <person name="Chaudhuri R.R."/>
            <person name="La Ragione R."/>
            <person name="Hildebrand F."/>
            <person name="Pallen M.J."/>
        </authorList>
    </citation>
    <scope>NUCLEOTIDE SEQUENCE</scope>
    <source>
        <strain evidence="1">CHK188-16595</strain>
    </source>
</reference>
<sequence>MATNKIPQYEIDALIRTFLPDIKAFFESDAGKKEFEEWIKQKDNNP</sequence>
<gene>
    <name evidence="1" type="ORF">IAA37_00625</name>
</gene>
<evidence type="ECO:0000313" key="1">
    <source>
        <dbReference type="EMBL" id="HJB74165.1"/>
    </source>
</evidence>
<comment type="caution">
    <text evidence="1">The sequence shown here is derived from an EMBL/GenBank/DDBJ whole genome shotgun (WGS) entry which is preliminary data.</text>
</comment>
<proteinExistence type="predicted"/>
<organism evidence="1 2">
    <name type="scientific">Candidatus Eubacterium faecale</name>
    <dbReference type="NCBI Taxonomy" id="2838568"/>
    <lineage>
        <taxon>Bacteria</taxon>
        <taxon>Bacillati</taxon>
        <taxon>Bacillota</taxon>
        <taxon>Clostridia</taxon>
        <taxon>Eubacteriales</taxon>
        <taxon>Eubacteriaceae</taxon>
        <taxon>Eubacterium</taxon>
    </lineage>
</organism>
<accession>A0A9D2MHF6</accession>
<protein>
    <submittedName>
        <fullName evidence="1">Uncharacterized protein</fullName>
    </submittedName>
</protein>
<name>A0A9D2MHF6_9FIRM</name>
<evidence type="ECO:0000313" key="2">
    <source>
        <dbReference type="Proteomes" id="UP000823877"/>
    </source>
</evidence>
<dbReference type="Proteomes" id="UP000823877">
    <property type="component" value="Unassembled WGS sequence"/>
</dbReference>